<feature type="region of interest" description="Disordered" evidence="2">
    <location>
        <begin position="132"/>
        <end position="226"/>
    </location>
</feature>
<feature type="compositionally biased region" description="Low complexity" evidence="2">
    <location>
        <begin position="71"/>
        <end position="90"/>
    </location>
</feature>
<feature type="compositionally biased region" description="Low complexity" evidence="2">
    <location>
        <begin position="22"/>
        <end position="34"/>
    </location>
</feature>
<feature type="compositionally biased region" description="Polar residues" evidence="2">
    <location>
        <begin position="35"/>
        <end position="47"/>
    </location>
</feature>
<dbReference type="AlphaFoldDB" id="A0A0K8UZQ3"/>
<dbReference type="Gene3D" id="3.10.100.10">
    <property type="entry name" value="Mannose-Binding Protein A, subunit A"/>
    <property type="match status" value="1"/>
</dbReference>
<dbReference type="GO" id="GO:0030246">
    <property type="term" value="F:carbohydrate binding"/>
    <property type="evidence" value="ECO:0007669"/>
    <property type="project" value="UniProtKB-KW"/>
</dbReference>
<feature type="signal peptide" evidence="3">
    <location>
        <begin position="1"/>
        <end position="19"/>
    </location>
</feature>
<keyword evidence="5" id="KW-0430">Lectin</keyword>
<dbReference type="Pfam" id="PF00059">
    <property type="entry name" value="Lectin_C"/>
    <property type="match status" value="1"/>
</dbReference>
<dbReference type="PROSITE" id="PS00615">
    <property type="entry name" value="C_TYPE_LECTIN_1"/>
    <property type="match status" value="1"/>
</dbReference>
<gene>
    <name evidence="5" type="primary">Clec4f</name>
    <name evidence="5" type="ORF">c0_g1_i6</name>
</gene>
<accession>A0A0K8UZQ3</accession>
<protein>
    <submittedName>
        <fullName evidence="5">C-type lectin domain family 4 member F</fullName>
    </submittedName>
</protein>
<evidence type="ECO:0000256" key="1">
    <source>
        <dbReference type="ARBA" id="ARBA00023157"/>
    </source>
</evidence>
<dbReference type="PROSITE" id="PS50041">
    <property type="entry name" value="C_TYPE_LECTIN_2"/>
    <property type="match status" value="1"/>
</dbReference>
<evidence type="ECO:0000259" key="4">
    <source>
        <dbReference type="PROSITE" id="PS50041"/>
    </source>
</evidence>
<keyword evidence="1" id="KW-1015">Disulfide bond</keyword>
<dbReference type="OrthoDB" id="441660at2759"/>
<feature type="compositionally biased region" description="Acidic residues" evidence="2">
    <location>
        <begin position="211"/>
        <end position="220"/>
    </location>
</feature>
<reference evidence="5" key="1">
    <citation type="submission" date="2015-06" db="EMBL/GenBank/DDBJ databases">
        <authorList>
            <person name="Hoefler B.C."/>
            <person name="Straight P.D."/>
        </authorList>
    </citation>
    <scope>NUCLEOTIDE SEQUENCE</scope>
</reference>
<dbReference type="InterPro" id="IPR018378">
    <property type="entry name" value="C-type_lectin_CS"/>
</dbReference>
<dbReference type="GeneID" id="108978192"/>
<sequence>MSRISVLLMLLSLVIINSGDSNHSSSNNHNHNYSRIQTFPQPFSSANGTKVVNHPVSSSTIAAYNGEETRAQQQQQKQPTHHLQQQQQLAQRDKRATGDFQLDDAEIARQNQITQQIFAKYLERRLFPNRSTNERIPTISEILPKPSSSTTPRPRPRGFSSARDFHNFRRGVDTQKTSGRKRYGNTNLKQRQRQRGGSNSGGAHRQQLVVEPEEEEEQDAEPTVQQSTEYYADINAETDEVADDGQESLQSVESEQHDHYYSDVFNRDPSENEIDSDCPNCVDESQYNNKWTMPLLKLGEKRYYLGIFFKANWFKASQYCRYHGMHLASIASQEENDRLEKHIRDFAGLGHEHFWTSGTDLADEGNYFWMANGRPITFTNWNAGEPNNFRYENGEEENCMELWNRDGKGLKWNDSPCSFETYFVCEVQAI</sequence>
<dbReference type="CTD" id="38141"/>
<feature type="region of interest" description="Disordered" evidence="2">
    <location>
        <begin position="68"/>
        <end position="95"/>
    </location>
</feature>
<dbReference type="PANTHER" id="PTHR22803">
    <property type="entry name" value="MANNOSE, PHOSPHOLIPASE, LECTIN RECEPTOR RELATED"/>
    <property type="match status" value="1"/>
</dbReference>
<dbReference type="SMART" id="SM00034">
    <property type="entry name" value="CLECT"/>
    <property type="match status" value="1"/>
</dbReference>
<feature type="region of interest" description="Disordered" evidence="2">
    <location>
        <begin position="22"/>
        <end position="47"/>
    </location>
</feature>
<dbReference type="InterPro" id="IPR016187">
    <property type="entry name" value="CTDL_fold"/>
</dbReference>
<dbReference type="InterPro" id="IPR001304">
    <property type="entry name" value="C-type_lectin-like"/>
</dbReference>
<evidence type="ECO:0000313" key="5">
    <source>
        <dbReference type="EMBL" id="JAI32139.1"/>
    </source>
</evidence>
<evidence type="ECO:0000256" key="2">
    <source>
        <dbReference type="SAM" id="MobiDB-lite"/>
    </source>
</evidence>
<dbReference type="InterPro" id="IPR050111">
    <property type="entry name" value="C-type_lectin/snaclec_domain"/>
</dbReference>
<feature type="chain" id="PRO_5005521582" evidence="3">
    <location>
        <begin position="20"/>
        <end position="430"/>
    </location>
</feature>
<proteinExistence type="predicted"/>
<evidence type="ECO:0000256" key="3">
    <source>
        <dbReference type="SAM" id="SignalP"/>
    </source>
</evidence>
<feature type="domain" description="C-type lectin" evidence="4">
    <location>
        <begin position="298"/>
        <end position="426"/>
    </location>
</feature>
<dbReference type="InterPro" id="IPR016186">
    <property type="entry name" value="C-type_lectin-like/link_sf"/>
</dbReference>
<feature type="compositionally biased region" description="Basic and acidic residues" evidence="2">
    <location>
        <begin position="163"/>
        <end position="173"/>
    </location>
</feature>
<name>A0A0K8UZQ3_BACLA</name>
<keyword evidence="3" id="KW-0732">Signal</keyword>
<feature type="compositionally biased region" description="Basic and acidic residues" evidence="2">
    <location>
        <begin position="254"/>
        <end position="270"/>
    </location>
</feature>
<feature type="region of interest" description="Disordered" evidence="2">
    <location>
        <begin position="242"/>
        <end position="274"/>
    </location>
</feature>
<dbReference type="EMBL" id="GDHF01020175">
    <property type="protein sequence ID" value="JAI32139.1"/>
    <property type="molecule type" value="Transcribed_RNA"/>
</dbReference>
<dbReference type="SUPFAM" id="SSF56436">
    <property type="entry name" value="C-type lectin-like"/>
    <property type="match status" value="1"/>
</dbReference>
<dbReference type="CDD" id="cd00037">
    <property type="entry name" value="CLECT"/>
    <property type="match status" value="1"/>
</dbReference>
<organism evidence="5">
    <name type="scientific">Bactrocera latifrons</name>
    <name type="common">Malaysian fruit fly</name>
    <name type="synonym">Chaetodacus latifrons</name>
    <dbReference type="NCBI Taxonomy" id="174628"/>
    <lineage>
        <taxon>Eukaryota</taxon>
        <taxon>Metazoa</taxon>
        <taxon>Ecdysozoa</taxon>
        <taxon>Arthropoda</taxon>
        <taxon>Hexapoda</taxon>
        <taxon>Insecta</taxon>
        <taxon>Pterygota</taxon>
        <taxon>Neoptera</taxon>
        <taxon>Endopterygota</taxon>
        <taxon>Diptera</taxon>
        <taxon>Brachycera</taxon>
        <taxon>Muscomorpha</taxon>
        <taxon>Tephritoidea</taxon>
        <taxon>Tephritidae</taxon>
        <taxon>Bactrocera</taxon>
        <taxon>Bactrocera</taxon>
    </lineage>
</organism>